<dbReference type="EMBL" id="MWQY01000025">
    <property type="protein sequence ID" value="ORC31229.1"/>
    <property type="molecule type" value="Genomic_DNA"/>
</dbReference>
<feature type="transmembrane region" description="Helical" evidence="8">
    <location>
        <begin position="372"/>
        <end position="393"/>
    </location>
</feature>
<dbReference type="GO" id="GO:0005886">
    <property type="term" value="C:plasma membrane"/>
    <property type="evidence" value="ECO:0007669"/>
    <property type="project" value="UniProtKB-SubCell"/>
</dbReference>
<evidence type="ECO:0000313" key="10">
    <source>
        <dbReference type="EMBL" id="ORC31229.1"/>
    </source>
</evidence>
<keyword evidence="11" id="KW-1185">Reference proteome</keyword>
<evidence type="ECO:0000313" key="11">
    <source>
        <dbReference type="Proteomes" id="UP000192343"/>
    </source>
</evidence>
<dbReference type="OrthoDB" id="9805682at2"/>
<evidence type="ECO:0000256" key="6">
    <source>
        <dbReference type="ARBA" id="ARBA00022989"/>
    </source>
</evidence>
<evidence type="ECO:0000256" key="7">
    <source>
        <dbReference type="ARBA" id="ARBA00023136"/>
    </source>
</evidence>
<keyword evidence="4" id="KW-0997">Cell inner membrane</keyword>
<comment type="similarity">
    <text evidence="2">Belongs to the GSP F family.</text>
</comment>
<dbReference type="Pfam" id="PF00482">
    <property type="entry name" value="T2SSF"/>
    <property type="match status" value="2"/>
</dbReference>
<reference evidence="10 11" key="1">
    <citation type="submission" date="2017-03" db="EMBL/GenBank/DDBJ databases">
        <title>Draft Genome sequence of Marispirochaeta sp. strain JC444.</title>
        <authorList>
            <person name="Shivani Y."/>
            <person name="Subhash Y."/>
            <person name="Sasikala C."/>
            <person name="Ramana C."/>
        </authorList>
    </citation>
    <scope>NUCLEOTIDE SEQUENCE [LARGE SCALE GENOMIC DNA]</scope>
    <source>
        <strain evidence="10 11">JC444</strain>
    </source>
</reference>
<feature type="domain" description="Type II secretion system protein GspF" evidence="9">
    <location>
        <begin position="275"/>
        <end position="391"/>
    </location>
</feature>
<accession>A0A1Y1RTW6</accession>
<dbReference type="InterPro" id="IPR042094">
    <property type="entry name" value="T2SS_GspF_sf"/>
</dbReference>
<feature type="transmembrane region" description="Helical" evidence="8">
    <location>
        <begin position="208"/>
        <end position="236"/>
    </location>
</feature>
<evidence type="ECO:0000256" key="2">
    <source>
        <dbReference type="ARBA" id="ARBA00005745"/>
    </source>
</evidence>
<feature type="transmembrane region" description="Helical" evidence="8">
    <location>
        <begin position="165"/>
        <end position="188"/>
    </location>
</feature>
<dbReference type="InterPro" id="IPR003004">
    <property type="entry name" value="GspF/PilC"/>
</dbReference>
<keyword evidence="6 8" id="KW-1133">Transmembrane helix</keyword>
<dbReference type="AlphaFoldDB" id="A0A1Y1RTW6"/>
<dbReference type="GO" id="GO:0015628">
    <property type="term" value="P:protein secretion by the type II secretion system"/>
    <property type="evidence" value="ECO:0007669"/>
    <property type="project" value="TreeGrafter"/>
</dbReference>
<gene>
    <name evidence="10" type="ORF">B4O97_17095</name>
</gene>
<comment type="caution">
    <text evidence="10">The sequence shown here is derived from an EMBL/GenBank/DDBJ whole genome shotgun (WGS) entry which is preliminary data.</text>
</comment>
<keyword evidence="3" id="KW-1003">Cell membrane</keyword>
<evidence type="ECO:0000256" key="5">
    <source>
        <dbReference type="ARBA" id="ARBA00022692"/>
    </source>
</evidence>
<evidence type="ECO:0000256" key="4">
    <source>
        <dbReference type="ARBA" id="ARBA00022519"/>
    </source>
</evidence>
<dbReference type="PANTHER" id="PTHR30012">
    <property type="entry name" value="GENERAL SECRETION PATHWAY PROTEIN"/>
    <property type="match status" value="1"/>
</dbReference>
<dbReference type="PANTHER" id="PTHR30012:SF7">
    <property type="entry name" value="PROTEIN TRANSPORT PROTEIN HOFC HOMOLOG"/>
    <property type="match status" value="1"/>
</dbReference>
<keyword evidence="7 8" id="KW-0472">Membrane</keyword>
<keyword evidence="5 8" id="KW-0812">Transmembrane</keyword>
<comment type="subcellular location">
    <subcellularLocation>
        <location evidence="1">Cell inner membrane</location>
        <topology evidence="1">Multi-pass membrane protein</topology>
    </subcellularLocation>
</comment>
<dbReference type="Gene3D" id="1.20.81.30">
    <property type="entry name" value="Type II secretion system (T2SS), domain F"/>
    <property type="match status" value="2"/>
</dbReference>
<evidence type="ECO:0000259" key="9">
    <source>
        <dbReference type="Pfam" id="PF00482"/>
    </source>
</evidence>
<sequence length="400" mass="42829">MPVYRLRYAEGSGARRVKIVNADSRYDAAALIPRNGCVLLTVEELDAAAGEHGTGRISSPPAGFVLELTQTLALLYRSGLDIKEGLEIARTIYTKGKAGRTVEELAAGLERGDSFSGTAESLSFPRIYSGLIKVGEKVGSLAQVLPGLADYLRTRKELKDKFVNALLYPSVVLAAVIIGSLSLLIFVAPKMGEILAGLGQSPEQMLLITGRMSLFSVLSGTIVGGGLSAGLTVLLLRRFSGSFRLASDRALLRLPLAGRLASLGDTVNLVFALEVLSSSGVSLEDALYQAADVTENRAFSAGLRQARENILRGERPSAAFESSGVFPPRLVRWLALGERTGRVEEVFTGLKTWYQGEYETFLTRVSSLAEPLLIILTGALLFTGVVVFVLPLLSGFGELF</sequence>
<evidence type="ECO:0000256" key="3">
    <source>
        <dbReference type="ARBA" id="ARBA00022475"/>
    </source>
</evidence>
<organism evidence="10 11">
    <name type="scientific">Marispirochaeta aestuarii</name>
    <dbReference type="NCBI Taxonomy" id="1963862"/>
    <lineage>
        <taxon>Bacteria</taxon>
        <taxon>Pseudomonadati</taxon>
        <taxon>Spirochaetota</taxon>
        <taxon>Spirochaetia</taxon>
        <taxon>Spirochaetales</taxon>
        <taxon>Spirochaetaceae</taxon>
        <taxon>Marispirochaeta</taxon>
    </lineage>
</organism>
<dbReference type="Proteomes" id="UP000192343">
    <property type="component" value="Unassembled WGS sequence"/>
</dbReference>
<feature type="domain" description="Type II secretion system protein GspF" evidence="9">
    <location>
        <begin position="69"/>
        <end position="189"/>
    </location>
</feature>
<dbReference type="InterPro" id="IPR018076">
    <property type="entry name" value="T2SS_GspF_dom"/>
</dbReference>
<proteinExistence type="inferred from homology"/>
<name>A0A1Y1RTW6_9SPIO</name>
<evidence type="ECO:0000256" key="1">
    <source>
        <dbReference type="ARBA" id="ARBA00004429"/>
    </source>
</evidence>
<dbReference type="RefSeq" id="WP_083052727.1">
    <property type="nucleotide sequence ID" value="NZ_MWQY01000025.1"/>
</dbReference>
<protein>
    <recommendedName>
        <fullName evidence="9">Type II secretion system protein GspF domain-containing protein</fullName>
    </recommendedName>
</protein>
<evidence type="ECO:0000256" key="8">
    <source>
        <dbReference type="SAM" id="Phobius"/>
    </source>
</evidence>
<dbReference type="STRING" id="1963862.B4O97_17095"/>